<dbReference type="OrthoDB" id="9808500at2"/>
<protein>
    <submittedName>
        <fullName evidence="7">Uncharacterized protein (TIGR00297 family)</fullName>
    </submittedName>
</protein>
<comment type="subcellular location">
    <subcellularLocation>
        <location evidence="1">Membrane</location>
        <topology evidence="1">Multi-pass membrane protein</topology>
    </subcellularLocation>
</comment>
<dbReference type="Pfam" id="PF01940">
    <property type="entry name" value="DUF92"/>
    <property type="match status" value="1"/>
</dbReference>
<evidence type="ECO:0000256" key="1">
    <source>
        <dbReference type="ARBA" id="ARBA00004141"/>
    </source>
</evidence>
<dbReference type="PANTHER" id="PTHR13353:SF5">
    <property type="entry name" value="TRANSMEMBRANE PROTEIN 19"/>
    <property type="match status" value="1"/>
</dbReference>
<name>A0A2V2ZQK1_9BACI</name>
<feature type="transmembrane region" description="Helical" evidence="6">
    <location>
        <begin position="153"/>
        <end position="177"/>
    </location>
</feature>
<evidence type="ECO:0000256" key="2">
    <source>
        <dbReference type="ARBA" id="ARBA00009012"/>
    </source>
</evidence>
<feature type="transmembrane region" description="Helical" evidence="6">
    <location>
        <begin position="87"/>
        <end position="104"/>
    </location>
</feature>
<dbReference type="InterPro" id="IPR002794">
    <property type="entry name" value="DUF92_TMEM19"/>
</dbReference>
<organism evidence="7 8">
    <name type="scientific">Cytobacillus oceanisediminis</name>
    <dbReference type="NCBI Taxonomy" id="665099"/>
    <lineage>
        <taxon>Bacteria</taxon>
        <taxon>Bacillati</taxon>
        <taxon>Bacillota</taxon>
        <taxon>Bacilli</taxon>
        <taxon>Bacillales</taxon>
        <taxon>Bacillaceae</taxon>
        <taxon>Cytobacillus</taxon>
    </lineage>
</organism>
<proteinExistence type="inferred from homology"/>
<evidence type="ECO:0000256" key="3">
    <source>
        <dbReference type="ARBA" id="ARBA00022692"/>
    </source>
</evidence>
<feature type="transmembrane region" description="Helical" evidence="6">
    <location>
        <begin position="33"/>
        <end position="61"/>
    </location>
</feature>
<dbReference type="Proteomes" id="UP000247150">
    <property type="component" value="Unassembled WGS sequence"/>
</dbReference>
<dbReference type="EMBL" id="QGTW01000010">
    <property type="protein sequence ID" value="PWW26586.1"/>
    <property type="molecule type" value="Genomic_DNA"/>
</dbReference>
<keyword evidence="4 6" id="KW-1133">Transmembrane helix</keyword>
<evidence type="ECO:0000313" key="8">
    <source>
        <dbReference type="Proteomes" id="UP000247150"/>
    </source>
</evidence>
<evidence type="ECO:0000313" key="7">
    <source>
        <dbReference type="EMBL" id="PWW26586.1"/>
    </source>
</evidence>
<comment type="caution">
    <text evidence="7">The sequence shown here is derived from an EMBL/GenBank/DDBJ whole genome shotgun (WGS) entry which is preliminary data.</text>
</comment>
<evidence type="ECO:0000256" key="6">
    <source>
        <dbReference type="SAM" id="Phobius"/>
    </source>
</evidence>
<comment type="similarity">
    <text evidence="2">Belongs to the TMEM19 family.</text>
</comment>
<gene>
    <name evidence="7" type="ORF">DFO73_110159</name>
</gene>
<evidence type="ECO:0000256" key="4">
    <source>
        <dbReference type="ARBA" id="ARBA00022989"/>
    </source>
</evidence>
<accession>A0A2V2ZQK1</accession>
<evidence type="ECO:0000256" key="5">
    <source>
        <dbReference type="ARBA" id="ARBA00023136"/>
    </source>
</evidence>
<dbReference type="RefSeq" id="WP_110066166.1">
    <property type="nucleotide sequence ID" value="NZ_QGTW01000010.1"/>
</dbReference>
<dbReference type="GO" id="GO:0016020">
    <property type="term" value="C:membrane"/>
    <property type="evidence" value="ECO:0007669"/>
    <property type="project" value="UniProtKB-SubCell"/>
</dbReference>
<dbReference type="AlphaFoldDB" id="A0A2V2ZQK1"/>
<feature type="transmembrane region" description="Helical" evidence="6">
    <location>
        <begin position="241"/>
        <end position="261"/>
    </location>
</feature>
<dbReference type="PANTHER" id="PTHR13353">
    <property type="entry name" value="TRANSMEMBRANE PROTEIN 19"/>
    <property type="match status" value="1"/>
</dbReference>
<keyword evidence="3 6" id="KW-0812">Transmembrane</keyword>
<sequence length="262" mass="27800">MLENAFILLFILITALAGFYLKLLSISGSLAAFIIGIAVGWGFGLHGLLVLGFFFASSSLWSKFKGKQKVKVEDKHEKGSRRDWQQVAANGGIAAIASLFYLAYPSSVWLMGFLISLSSANSDTWASEIGSLSKKPPLAIRTLKPAETGTSGAVSLLGTFAALAGASAIALIAFLLFDVTSFEALLILAFGFAGNVIDSLMGAYLQAIYKCNVCGAEVEKLNHCGKKTSLIGGKRIADNDFVNFFAGLASTVLGMLLYILMT</sequence>
<keyword evidence="5 6" id="KW-0472">Membrane</keyword>
<feature type="transmembrane region" description="Helical" evidence="6">
    <location>
        <begin position="184"/>
        <end position="205"/>
    </location>
</feature>
<reference evidence="7 8" key="1">
    <citation type="submission" date="2018-05" db="EMBL/GenBank/DDBJ databases">
        <title>Freshwater and sediment microbial communities from various areas in North America, analyzing microbe dynamics in response to fracking.</title>
        <authorList>
            <person name="Lamendella R."/>
        </authorList>
    </citation>
    <scope>NUCLEOTIDE SEQUENCE [LARGE SCALE GENOMIC DNA]</scope>
    <source>
        <strain evidence="7 8">15_TX</strain>
    </source>
</reference>